<keyword evidence="4" id="KW-1185">Reference proteome</keyword>
<dbReference type="RefSeq" id="WP_232840008.1">
    <property type="nucleotide sequence ID" value="NZ_JBEXKW010000006.1"/>
</dbReference>
<dbReference type="EMBL" id="JBFAKC010000013">
    <property type="protein sequence ID" value="MEV0711055.1"/>
    <property type="molecule type" value="Genomic_DNA"/>
</dbReference>
<name>A0ABV3G064_9NOCA</name>
<dbReference type="Proteomes" id="UP001551695">
    <property type="component" value="Unassembled WGS sequence"/>
</dbReference>
<organism evidence="3 4">
    <name type="scientific">Nocardia aurea</name>
    <dbReference type="NCBI Taxonomy" id="2144174"/>
    <lineage>
        <taxon>Bacteria</taxon>
        <taxon>Bacillati</taxon>
        <taxon>Actinomycetota</taxon>
        <taxon>Actinomycetes</taxon>
        <taxon>Mycobacteriales</taxon>
        <taxon>Nocardiaceae</taxon>
        <taxon>Nocardia</taxon>
    </lineage>
</organism>
<proteinExistence type="predicted"/>
<evidence type="ECO:0000313" key="4">
    <source>
        <dbReference type="Proteomes" id="UP001551695"/>
    </source>
</evidence>
<feature type="signal peptide" evidence="2">
    <location>
        <begin position="1"/>
        <end position="22"/>
    </location>
</feature>
<accession>A0ABV3G064</accession>
<feature type="region of interest" description="Disordered" evidence="1">
    <location>
        <begin position="147"/>
        <end position="169"/>
    </location>
</feature>
<comment type="caution">
    <text evidence="3">The sequence shown here is derived from an EMBL/GenBank/DDBJ whole genome shotgun (WGS) entry which is preliminary data.</text>
</comment>
<keyword evidence="2" id="KW-0732">Signal</keyword>
<reference evidence="3 4" key="1">
    <citation type="submission" date="2024-06" db="EMBL/GenBank/DDBJ databases">
        <title>The Natural Products Discovery Center: Release of the First 8490 Sequenced Strains for Exploring Actinobacteria Biosynthetic Diversity.</title>
        <authorList>
            <person name="Kalkreuter E."/>
            <person name="Kautsar S.A."/>
            <person name="Yang D."/>
            <person name="Bader C.D."/>
            <person name="Teijaro C.N."/>
            <person name="Fluegel L."/>
            <person name="Davis C.M."/>
            <person name="Simpson J.R."/>
            <person name="Lauterbach L."/>
            <person name="Steele A.D."/>
            <person name="Gui C."/>
            <person name="Meng S."/>
            <person name="Li G."/>
            <person name="Viehrig K."/>
            <person name="Ye F."/>
            <person name="Su P."/>
            <person name="Kiefer A.F."/>
            <person name="Nichols A."/>
            <person name="Cepeda A.J."/>
            <person name="Yan W."/>
            <person name="Fan B."/>
            <person name="Jiang Y."/>
            <person name="Adhikari A."/>
            <person name="Zheng C.-J."/>
            <person name="Schuster L."/>
            <person name="Cowan T.M."/>
            <person name="Smanski M.J."/>
            <person name="Chevrette M.G."/>
            <person name="De Carvalho L.P.S."/>
            <person name="Shen B."/>
        </authorList>
    </citation>
    <scope>NUCLEOTIDE SEQUENCE [LARGE SCALE GENOMIC DNA]</scope>
    <source>
        <strain evidence="3 4">NPDC050403</strain>
    </source>
</reference>
<sequence>MTGPVSTKGAVLAVVSAVAVLASTTTGCGSETPGRPVAAQQSTITEYVSAVLATLLPDPSQFPARYPAVVLPQEAAAQAVGDLTGVPRGATVLPRDCTPPPQDFGPDRTAVAVGTDNDSRATLTVELTRTTVPLSVSREQLARCGQMRVSATGPTTSVRTELQDPPPNDAEDALALRRTVVPDAGRTGLTESMYTVVGQVGDVRITVTYMTFSDAEPDTAAVREVFATTVEKVRAA</sequence>
<evidence type="ECO:0000256" key="1">
    <source>
        <dbReference type="SAM" id="MobiDB-lite"/>
    </source>
</evidence>
<protein>
    <submittedName>
        <fullName evidence="3">Sensor domain-containing protein</fullName>
    </submittedName>
</protein>
<feature type="chain" id="PRO_5047104804" evidence="2">
    <location>
        <begin position="23"/>
        <end position="236"/>
    </location>
</feature>
<evidence type="ECO:0000313" key="3">
    <source>
        <dbReference type="EMBL" id="MEV0711055.1"/>
    </source>
</evidence>
<evidence type="ECO:0000256" key="2">
    <source>
        <dbReference type="SAM" id="SignalP"/>
    </source>
</evidence>
<gene>
    <name evidence="3" type="ORF">AB0I48_26160</name>
</gene>